<dbReference type="AlphaFoldDB" id="A0AA41Z3Z5"/>
<keyword evidence="2" id="KW-1185">Reference proteome</keyword>
<comment type="caution">
    <text evidence="1">The sequence shown here is derived from an EMBL/GenBank/DDBJ whole genome shotgun (WGS) entry which is preliminary data.</text>
</comment>
<dbReference type="EMBL" id="JANFAV010000001">
    <property type="protein sequence ID" value="MCW6533617.1"/>
    <property type="molecule type" value="Genomic_DNA"/>
</dbReference>
<gene>
    <name evidence="1" type="ORF">NEE01_02325</name>
</gene>
<evidence type="ECO:0000313" key="2">
    <source>
        <dbReference type="Proteomes" id="UP001165565"/>
    </source>
</evidence>
<dbReference type="RefSeq" id="WP_265267634.1">
    <property type="nucleotide sequence ID" value="NZ_JANFAV010000001.1"/>
</dbReference>
<sequence>MTDTERQWGLSNPGPDTLRLWLEPWADEFNVPARSTVTLKGSGGSGEYLPGEVEWGPEYLIIWASAGTVEVFIDGVLQESGSAIIPAPDGLTKELLSFMFAGEPAARLGGAGTRLSGWRRIRRRLGL</sequence>
<organism evidence="1 2">
    <name type="scientific">Sphingomonas lycopersici</name>
    <dbReference type="NCBI Taxonomy" id="2951807"/>
    <lineage>
        <taxon>Bacteria</taxon>
        <taxon>Pseudomonadati</taxon>
        <taxon>Pseudomonadota</taxon>
        <taxon>Alphaproteobacteria</taxon>
        <taxon>Sphingomonadales</taxon>
        <taxon>Sphingomonadaceae</taxon>
        <taxon>Sphingomonas</taxon>
    </lineage>
</organism>
<reference evidence="1" key="1">
    <citation type="submission" date="2022-06" db="EMBL/GenBank/DDBJ databases">
        <title>Sphingomonas sp. nov. isolated from rhizosphere soil of tomato.</title>
        <authorList>
            <person name="Dong H."/>
            <person name="Gao R."/>
        </authorList>
    </citation>
    <scope>NUCLEOTIDE SEQUENCE</scope>
    <source>
        <strain evidence="1">MMSM24</strain>
    </source>
</reference>
<evidence type="ECO:0000313" key="1">
    <source>
        <dbReference type="EMBL" id="MCW6533617.1"/>
    </source>
</evidence>
<protein>
    <submittedName>
        <fullName evidence="1">Uncharacterized protein</fullName>
    </submittedName>
</protein>
<proteinExistence type="predicted"/>
<name>A0AA41Z3Z5_9SPHN</name>
<accession>A0AA41Z3Z5</accession>
<dbReference type="Proteomes" id="UP001165565">
    <property type="component" value="Unassembled WGS sequence"/>
</dbReference>